<accession>A0A164VA47</accession>
<gene>
    <name evidence="1" type="ORF">APZ42_023024</name>
</gene>
<protein>
    <submittedName>
        <fullName evidence="1">Uncharacterized protein</fullName>
    </submittedName>
</protein>
<dbReference type="EMBL" id="LRGB01001369">
    <property type="protein sequence ID" value="KZS12120.1"/>
    <property type="molecule type" value="Genomic_DNA"/>
</dbReference>
<comment type="caution">
    <text evidence="1">The sequence shown here is derived from an EMBL/GenBank/DDBJ whole genome shotgun (WGS) entry which is preliminary data.</text>
</comment>
<keyword evidence="2" id="KW-1185">Reference proteome</keyword>
<sequence>MKKTYRVISSCFQSVVIKSSKAAASGACGFTYCTENISPSRKISFDFSLSATTKNEVGRRFSDIHKKIFYPHSLFT</sequence>
<name>A0A164VA47_9CRUS</name>
<evidence type="ECO:0000313" key="1">
    <source>
        <dbReference type="EMBL" id="KZS12120.1"/>
    </source>
</evidence>
<dbReference type="Proteomes" id="UP000076858">
    <property type="component" value="Unassembled WGS sequence"/>
</dbReference>
<reference evidence="1 2" key="1">
    <citation type="submission" date="2016-03" db="EMBL/GenBank/DDBJ databases">
        <title>EvidentialGene: Evidence-directed Construction of Genes on Genomes.</title>
        <authorList>
            <person name="Gilbert D.G."/>
            <person name="Choi J.-H."/>
            <person name="Mockaitis K."/>
            <person name="Colbourne J."/>
            <person name="Pfrender M."/>
        </authorList>
    </citation>
    <scope>NUCLEOTIDE SEQUENCE [LARGE SCALE GENOMIC DNA]</scope>
    <source>
        <strain evidence="1 2">Xinb3</strain>
        <tissue evidence="1">Complete organism</tissue>
    </source>
</reference>
<dbReference type="AlphaFoldDB" id="A0A164VA47"/>
<proteinExistence type="predicted"/>
<evidence type="ECO:0000313" key="2">
    <source>
        <dbReference type="Proteomes" id="UP000076858"/>
    </source>
</evidence>
<organism evidence="1 2">
    <name type="scientific">Daphnia magna</name>
    <dbReference type="NCBI Taxonomy" id="35525"/>
    <lineage>
        <taxon>Eukaryota</taxon>
        <taxon>Metazoa</taxon>
        <taxon>Ecdysozoa</taxon>
        <taxon>Arthropoda</taxon>
        <taxon>Crustacea</taxon>
        <taxon>Branchiopoda</taxon>
        <taxon>Diplostraca</taxon>
        <taxon>Cladocera</taxon>
        <taxon>Anomopoda</taxon>
        <taxon>Daphniidae</taxon>
        <taxon>Daphnia</taxon>
    </lineage>
</organism>